<feature type="signal peptide" evidence="1">
    <location>
        <begin position="1"/>
        <end position="16"/>
    </location>
</feature>
<accession>M2UM64</accession>
<gene>
    <name evidence="2" type="ORF">COCHEDRAFT_1152571</name>
</gene>
<dbReference type="AlphaFoldDB" id="M2UM64"/>
<reference evidence="3" key="2">
    <citation type="journal article" date="2013" name="PLoS Genet.">
        <title>Comparative genome structure, secondary metabolite, and effector coding capacity across Cochliobolus pathogens.</title>
        <authorList>
            <person name="Condon B.J."/>
            <person name="Leng Y."/>
            <person name="Wu D."/>
            <person name="Bushley K.E."/>
            <person name="Ohm R.A."/>
            <person name="Otillar R."/>
            <person name="Martin J."/>
            <person name="Schackwitz W."/>
            <person name="Grimwood J."/>
            <person name="MohdZainudin N."/>
            <person name="Xue C."/>
            <person name="Wang R."/>
            <person name="Manning V.A."/>
            <person name="Dhillon B."/>
            <person name="Tu Z.J."/>
            <person name="Steffenson B.J."/>
            <person name="Salamov A."/>
            <person name="Sun H."/>
            <person name="Lowry S."/>
            <person name="LaButti K."/>
            <person name="Han J."/>
            <person name="Copeland A."/>
            <person name="Lindquist E."/>
            <person name="Barry K."/>
            <person name="Schmutz J."/>
            <person name="Baker S.E."/>
            <person name="Ciuffetti L.M."/>
            <person name="Grigoriev I.V."/>
            <person name="Zhong S."/>
            <person name="Turgeon B.G."/>
        </authorList>
    </citation>
    <scope>NUCLEOTIDE SEQUENCE [LARGE SCALE GENOMIC DNA]</scope>
    <source>
        <strain evidence="3">C5 / ATCC 48332 / race O</strain>
    </source>
</reference>
<evidence type="ECO:0000313" key="3">
    <source>
        <dbReference type="Proteomes" id="UP000016936"/>
    </source>
</evidence>
<name>M2UM64_COCH5</name>
<organism evidence="2 3">
    <name type="scientific">Cochliobolus heterostrophus (strain C5 / ATCC 48332 / race O)</name>
    <name type="common">Southern corn leaf blight fungus</name>
    <name type="synonym">Bipolaris maydis</name>
    <dbReference type="NCBI Taxonomy" id="701091"/>
    <lineage>
        <taxon>Eukaryota</taxon>
        <taxon>Fungi</taxon>
        <taxon>Dikarya</taxon>
        <taxon>Ascomycota</taxon>
        <taxon>Pezizomycotina</taxon>
        <taxon>Dothideomycetes</taxon>
        <taxon>Pleosporomycetidae</taxon>
        <taxon>Pleosporales</taxon>
        <taxon>Pleosporineae</taxon>
        <taxon>Pleosporaceae</taxon>
        <taxon>Bipolaris</taxon>
    </lineage>
</organism>
<keyword evidence="1" id="KW-0732">Signal</keyword>
<keyword evidence="3" id="KW-1185">Reference proteome</keyword>
<sequence>MHFATTLLTLVTAVSAAPAIEDIGYWDVTIMHDFAGGRGYTEKLHAEYKSPYYQKPLVTDCTASYTYFNGRTTPVCTPQELQYSYDNTTDTFMMSQCVTKPVRLLVSGEHNVDIKVNGGKDLQPYKGTFRVPVVNRQPEK</sequence>
<protein>
    <recommendedName>
        <fullName evidence="4">AA1-like domain-containing protein</fullName>
    </recommendedName>
</protein>
<evidence type="ECO:0008006" key="4">
    <source>
        <dbReference type="Google" id="ProtNLM"/>
    </source>
</evidence>
<dbReference type="OrthoDB" id="3685377at2759"/>
<evidence type="ECO:0000256" key="1">
    <source>
        <dbReference type="SAM" id="SignalP"/>
    </source>
</evidence>
<dbReference type="EMBL" id="KB445571">
    <property type="protein sequence ID" value="EMD94701.1"/>
    <property type="molecule type" value="Genomic_DNA"/>
</dbReference>
<evidence type="ECO:0000313" key="2">
    <source>
        <dbReference type="EMBL" id="EMD94701.1"/>
    </source>
</evidence>
<proteinExistence type="predicted"/>
<dbReference type="HOGENOM" id="CLU_1834997_0_0_1"/>
<reference evidence="2 3" key="1">
    <citation type="journal article" date="2012" name="PLoS Pathog.">
        <title>Diverse lifestyles and strategies of plant pathogenesis encoded in the genomes of eighteen Dothideomycetes fungi.</title>
        <authorList>
            <person name="Ohm R.A."/>
            <person name="Feau N."/>
            <person name="Henrissat B."/>
            <person name="Schoch C.L."/>
            <person name="Horwitz B.A."/>
            <person name="Barry K.W."/>
            <person name="Condon B.J."/>
            <person name="Copeland A.C."/>
            <person name="Dhillon B."/>
            <person name="Glaser F."/>
            <person name="Hesse C.N."/>
            <person name="Kosti I."/>
            <person name="LaButti K."/>
            <person name="Lindquist E.A."/>
            <person name="Lucas S."/>
            <person name="Salamov A.A."/>
            <person name="Bradshaw R.E."/>
            <person name="Ciuffetti L."/>
            <person name="Hamelin R.C."/>
            <person name="Kema G.H.J."/>
            <person name="Lawrence C."/>
            <person name="Scott J.A."/>
            <person name="Spatafora J.W."/>
            <person name="Turgeon B.G."/>
            <person name="de Wit P.J.G.M."/>
            <person name="Zhong S."/>
            <person name="Goodwin S.B."/>
            <person name="Grigoriev I.V."/>
        </authorList>
    </citation>
    <scope>NUCLEOTIDE SEQUENCE [LARGE SCALE GENOMIC DNA]</scope>
    <source>
        <strain evidence="3">C5 / ATCC 48332 / race O</strain>
    </source>
</reference>
<feature type="chain" id="PRO_5004026939" description="AA1-like domain-containing protein" evidence="1">
    <location>
        <begin position="17"/>
        <end position="140"/>
    </location>
</feature>
<dbReference type="OMA" id="IEDIGYW"/>
<dbReference type="Proteomes" id="UP000016936">
    <property type="component" value="Unassembled WGS sequence"/>
</dbReference>